<comment type="caution">
    <text evidence="1">The sequence shown here is derived from an EMBL/GenBank/DDBJ whole genome shotgun (WGS) entry which is preliminary data.</text>
</comment>
<sequence length="34" mass="4037">MICEIKKFFHLHIVEEHIEVCIPHCISTENQTTI</sequence>
<organism evidence="1 2">
    <name type="scientific">Trichinella pseudospiralis</name>
    <name type="common">Parasitic roundworm</name>
    <dbReference type="NCBI Taxonomy" id="6337"/>
    <lineage>
        <taxon>Eukaryota</taxon>
        <taxon>Metazoa</taxon>
        <taxon>Ecdysozoa</taxon>
        <taxon>Nematoda</taxon>
        <taxon>Enoplea</taxon>
        <taxon>Dorylaimia</taxon>
        <taxon>Trichinellida</taxon>
        <taxon>Trichinellidae</taxon>
        <taxon>Trichinella</taxon>
    </lineage>
</organism>
<gene>
    <name evidence="1" type="ORF">T4B_1197</name>
</gene>
<dbReference type="Proteomes" id="UP000054805">
    <property type="component" value="Unassembled WGS sequence"/>
</dbReference>
<protein>
    <submittedName>
        <fullName evidence="1">Uncharacterized protein</fullName>
    </submittedName>
</protein>
<keyword evidence="2" id="KW-1185">Reference proteome</keyword>
<proteinExistence type="predicted"/>
<evidence type="ECO:0000313" key="1">
    <source>
        <dbReference type="EMBL" id="KRY94373.1"/>
    </source>
</evidence>
<accession>A0A0V1G8A6</accession>
<dbReference type="AlphaFoldDB" id="A0A0V1G8A6"/>
<name>A0A0V1G8A6_TRIPS</name>
<dbReference type="EMBL" id="JYDS01005506">
    <property type="protein sequence ID" value="KRY94373.1"/>
    <property type="molecule type" value="Genomic_DNA"/>
</dbReference>
<evidence type="ECO:0000313" key="2">
    <source>
        <dbReference type="Proteomes" id="UP000054805"/>
    </source>
</evidence>
<reference evidence="1 2" key="1">
    <citation type="submission" date="2015-01" db="EMBL/GenBank/DDBJ databases">
        <title>Evolution of Trichinella species and genotypes.</title>
        <authorList>
            <person name="Korhonen P.K."/>
            <person name="Edoardo P."/>
            <person name="Giuseppe L.R."/>
            <person name="Gasser R.B."/>
        </authorList>
    </citation>
    <scope>NUCLEOTIDE SEQUENCE [LARGE SCALE GENOMIC DNA]</scope>
    <source>
        <strain evidence="1">ISS588</strain>
    </source>
</reference>